<dbReference type="Pfam" id="PF01979">
    <property type="entry name" value="Amidohydro_1"/>
    <property type="match status" value="1"/>
</dbReference>
<dbReference type="SUPFAM" id="SSF51338">
    <property type="entry name" value="Composite domain of metallo-dependent hydrolases"/>
    <property type="match status" value="1"/>
</dbReference>
<dbReference type="Gene3D" id="2.30.40.10">
    <property type="entry name" value="Urease, subunit C, domain 1"/>
    <property type="match status" value="1"/>
</dbReference>
<reference evidence="4" key="1">
    <citation type="submission" date="2018-10" db="EMBL/GenBank/DDBJ databases">
        <authorList>
            <person name="Hariharan J."/>
            <person name="Choudoir M.J."/>
            <person name="Diebold P."/>
            <person name="Panke-Buisse K."/>
            <person name="Campbell A.N."/>
            <person name="Buckley D.H."/>
        </authorList>
    </citation>
    <scope>NUCLEOTIDE SEQUENCE</scope>
    <source>
        <strain evidence="4">Gb1</strain>
    </source>
</reference>
<evidence type="ECO:0000256" key="2">
    <source>
        <dbReference type="SAM" id="MobiDB-lite"/>
    </source>
</evidence>
<evidence type="ECO:0000259" key="3">
    <source>
        <dbReference type="Pfam" id="PF01979"/>
    </source>
</evidence>
<dbReference type="RefSeq" id="WP_147982824.1">
    <property type="nucleotide sequence ID" value="NZ_RDBM01000020.1"/>
</dbReference>
<dbReference type="AlphaFoldDB" id="A0A652LAZ7"/>
<evidence type="ECO:0000256" key="1">
    <source>
        <dbReference type="ARBA" id="ARBA00022801"/>
    </source>
</evidence>
<evidence type="ECO:0000313" key="4">
    <source>
        <dbReference type="EMBL" id="TXS32967.1"/>
    </source>
</evidence>
<dbReference type="InterPro" id="IPR011059">
    <property type="entry name" value="Metal-dep_hydrolase_composite"/>
</dbReference>
<feature type="domain" description="Amidohydrolase-related" evidence="3">
    <location>
        <begin position="68"/>
        <end position="422"/>
    </location>
</feature>
<dbReference type="InterPro" id="IPR006680">
    <property type="entry name" value="Amidohydro-rel"/>
</dbReference>
<dbReference type="InterPro" id="IPR050287">
    <property type="entry name" value="MTA/SAH_deaminase"/>
</dbReference>
<dbReference type="InterPro" id="IPR032466">
    <property type="entry name" value="Metal_Hydrolase"/>
</dbReference>
<sequence>MTADEPRPEDFATGRPILFRGGTVLSMDPAIGLLEGGDVLVRGKRIDSVGRDLQAPDEAVVVDATGGILMPGMVDTHRHMWQTALRGLGADWTLSQYFVFYYLNWGHIFRPQDIHAGNLLSAVEAIDAGVTTTVDWSHGLRTPEHADAAVEALRSVPGRFVLAYGNIAQGPWEWATSPDFRSFIERTLASRSDMLGLQLAFDVTGDAAFPEKAAFETARDLGLRVTTHAGVRGATGDPGIRLMWDHGFMTPDVTYVHASTLGEDSYQRIAASGGTVSVSAESEQNAGQGYPPTWRLRRHRIPASLSMDTSVWFSGDMFSAMRATLSADRGREHLEAHAQEKTVVHNRLRAREVVEWATIGGARALGMDNRIGSLTPGKQADLVLVKNDRDPAMFPLLHPYGHVVQQAGRGDVHTVLVDGKVVKYQHELLGTDLSRARDAVGSTVEHARAALGEGGWREALEPAIQEAEPMSNPYTYSTYRGDAVAGQDEESQA</sequence>
<accession>A0A652LAZ7</accession>
<organism evidence="4">
    <name type="scientific">Streptomyces sp. gb1(2016)</name>
    <dbReference type="NCBI Taxonomy" id="1828321"/>
    <lineage>
        <taxon>Bacteria</taxon>
        <taxon>Bacillati</taxon>
        <taxon>Actinomycetota</taxon>
        <taxon>Actinomycetes</taxon>
        <taxon>Kitasatosporales</taxon>
        <taxon>Streptomycetaceae</taxon>
        <taxon>Streptomyces</taxon>
    </lineage>
</organism>
<dbReference type="EMBL" id="RDBM01000020">
    <property type="protein sequence ID" value="TXS32967.1"/>
    <property type="molecule type" value="Genomic_DNA"/>
</dbReference>
<dbReference type="SUPFAM" id="SSF51556">
    <property type="entry name" value="Metallo-dependent hydrolases"/>
    <property type="match status" value="1"/>
</dbReference>
<dbReference type="PANTHER" id="PTHR43794">
    <property type="entry name" value="AMINOHYDROLASE SSNA-RELATED"/>
    <property type="match status" value="1"/>
</dbReference>
<feature type="region of interest" description="Disordered" evidence="2">
    <location>
        <begin position="471"/>
        <end position="493"/>
    </location>
</feature>
<keyword evidence="1 4" id="KW-0378">Hydrolase</keyword>
<dbReference type="NCBIfam" id="NF006056">
    <property type="entry name" value="PRK08204.1"/>
    <property type="match status" value="1"/>
</dbReference>
<protein>
    <submittedName>
        <fullName evidence="4">Amidohydrolase</fullName>
    </submittedName>
</protein>
<dbReference type="PANTHER" id="PTHR43794:SF11">
    <property type="entry name" value="AMIDOHYDROLASE-RELATED DOMAIN-CONTAINING PROTEIN"/>
    <property type="match status" value="1"/>
</dbReference>
<gene>
    <name evidence="4" type="ORF">EAO74_05240</name>
</gene>
<dbReference type="GO" id="GO:0016810">
    <property type="term" value="F:hydrolase activity, acting on carbon-nitrogen (but not peptide) bonds"/>
    <property type="evidence" value="ECO:0007669"/>
    <property type="project" value="InterPro"/>
</dbReference>
<comment type="caution">
    <text evidence="4">The sequence shown here is derived from an EMBL/GenBank/DDBJ whole genome shotgun (WGS) entry which is preliminary data.</text>
</comment>
<dbReference type="Gene3D" id="3.20.20.140">
    <property type="entry name" value="Metal-dependent hydrolases"/>
    <property type="match status" value="1"/>
</dbReference>
<name>A0A652LAZ7_9ACTN</name>
<proteinExistence type="predicted"/>